<comment type="similarity">
    <text evidence="1 8">Belongs to the peptidase A1 family.</text>
</comment>
<dbReference type="PROSITE" id="PS00141">
    <property type="entry name" value="ASP_PROTEASE"/>
    <property type="match status" value="1"/>
</dbReference>
<evidence type="ECO:0000256" key="2">
    <source>
        <dbReference type="ARBA" id="ARBA00022670"/>
    </source>
</evidence>
<dbReference type="FunFam" id="2.40.70.10:FF:000115">
    <property type="entry name" value="Lysosomal aspartic protease"/>
    <property type="match status" value="1"/>
</dbReference>
<evidence type="ECO:0000313" key="11">
    <source>
        <dbReference type="EMBL" id="KCW66977.1"/>
    </source>
</evidence>
<dbReference type="MEROPS" id="A01.A02"/>
<evidence type="ECO:0000259" key="10">
    <source>
        <dbReference type="PROSITE" id="PS51767"/>
    </source>
</evidence>
<dbReference type="InterPro" id="IPR011001">
    <property type="entry name" value="Saposin-like"/>
</dbReference>
<dbReference type="PROSITE" id="PS51767">
    <property type="entry name" value="PEPTIDASE_A1"/>
    <property type="match status" value="1"/>
</dbReference>
<dbReference type="InterPro" id="IPR008139">
    <property type="entry name" value="SaposinB_dom"/>
</dbReference>
<dbReference type="SUPFAM" id="SSF50630">
    <property type="entry name" value="Acid proteases"/>
    <property type="match status" value="1"/>
</dbReference>
<dbReference type="InterPro" id="IPR033121">
    <property type="entry name" value="PEPTIDASE_A1"/>
</dbReference>
<dbReference type="Gramene" id="KCW66977">
    <property type="protein sequence ID" value="KCW66977"/>
    <property type="gene ID" value="EUGRSUZ_F00741"/>
</dbReference>
<dbReference type="SUPFAM" id="SSF47862">
    <property type="entry name" value="Saposin"/>
    <property type="match status" value="1"/>
</dbReference>
<reference evidence="11" key="1">
    <citation type="submission" date="2013-07" db="EMBL/GenBank/DDBJ databases">
        <title>The genome of Eucalyptus grandis.</title>
        <authorList>
            <person name="Schmutz J."/>
            <person name="Hayes R."/>
            <person name="Myburg A."/>
            <person name="Tuskan G."/>
            <person name="Grattapaglia D."/>
            <person name="Rokhsar D.S."/>
        </authorList>
    </citation>
    <scope>NUCLEOTIDE SEQUENCE</scope>
    <source>
        <tissue evidence="11">Leaf extractions</tissue>
    </source>
</reference>
<dbReference type="AlphaFoldDB" id="A0A059BL94"/>
<keyword evidence="4 8" id="KW-0378">Hydrolase</keyword>
<dbReference type="InterPro" id="IPR008138">
    <property type="entry name" value="SapB_2"/>
</dbReference>
<name>A0A059BL94_EUCGR</name>
<dbReference type="GO" id="GO:0006508">
    <property type="term" value="P:proteolysis"/>
    <property type="evidence" value="ECO:0007669"/>
    <property type="project" value="UniProtKB-KW"/>
</dbReference>
<dbReference type="InterPro" id="IPR001969">
    <property type="entry name" value="Aspartic_peptidase_AS"/>
</dbReference>
<keyword evidence="2 8" id="KW-0645">Protease</keyword>
<gene>
    <name evidence="11" type="ORF">EUGRSUZ_F00741</name>
</gene>
<dbReference type="Pfam" id="PF03489">
    <property type="entry name" value="SapB_2"/>
    <property type="match status" value="1"/>
</dbReference>
<feature type="domain" description="Saposin B-type" evidence="9">
    <location>
        <begin position="192"/>
        <end position="232"/>
    </location>
</feature>
<dbReference type="InterPro" id="IPR007856">
    <property type="entry name" value="SapB_1"/>
</dbReference>
<keyword evidence="5" id="KW-0865">Zymogen</keyword>
<dbReference type="PRINTS" id="PR00792">
    <property type="entry name" value="PEPSIN"/>
</dbReference>
<dbReference type="Gene3D" id="2.40.70.10">
    <property type="entry name" value="Acid Proteases"/>
    <property type="match status" value="2"/>
</dbReference>
<evidence type="ECO:0000256" key="4">
    <source>
        <dbReference type="ARBA" id="ARBA00022801"/>
    </source>
</evidence>
<evidence type="ECO:0000256" key="6">
    <source>
        <dbReference type="ARBA" id="ARBA00023157"/>
    </source>
</evidence>
<evidence type="ECO:0008006" key="12">
    <source>
        <dbReference type="Google" id="ProtNLM"/>
    </source>
</evidence>
<dbReference type="PANTHER" id="PTHR47966">
    <property type="entry name" value="BETA-SITE APP-CLEAVING ENZYME, ISOFORM A-RELATED"/>
    <property type="match status" value="1"/>
</dbReference>
<dbReference type="GO" id="GO:0004190">
    <property type="term" value="F:aspartic-type endopeptidase activity"/>
    <property type="evidence" value="ECO:0007669"/>
    <property type="project" value="UniProtKB-KW"/>
</dbReference>
<evidence type="ECO:0000256" key="8">
    <source>
        <dbReference type="RuleBase" id="RU000454"/>
    </source>
</evidence>
<sequence>MHPRYKSSHSSTYKKNGKPADIHYGTGSISGFFSQDHVEVGDLIVEDQEFIEATKEPGITFLLAKFDGILGLGFQEISVGNAVPVWYNMVNQGLVKDPVFSFWFNRNAEEEEGGEIVFGGVDPSHYEGEHTYVPVTRKGYWQFDMGDVLIGGKTTGFCAGGCSAIADSGTSLMAGPTTIITEVNHAIGAAGVVSEECKAVVAQYGETIIQKLLAKEEPHKICSEIGLCTFDGTRGVSMGIETVVDGKNEKVSGRLNDAMCSTCEMTVVWMQNQLRLNETQDRILSYVNELCSRLPSPMGESAVDCAGLSSMPNVSFTIGGRVFDLSPEQYILKVGDGDSAQCISGFTALDVPPPRGPLWILGDVFMGQYHTVFDYGNLRVGFAKAA</sequence>
<proteinExistence type="inferred from homology"/>
<keyword evidence="7" id="KW-0325">Glycoprotein</keyword>
<dbReference type="Gene3D" id="1.10.225.10">
    <property type="entry name" value="Saposin-like"/>
    <property type="match status" value="1"/>
</dbReference>
<dbReference type="GO" id="GO:0006629">
    <property type="term" value="P:lipid metabolic process"/>
    <property type="evidence" value="ECO:0007669"/>
    <property type="project" value="InterPro"/>
</dbReference>
<organism evidence="11">
    <name type="scientific">Eucalyptus grandis</name>
    <name type="common">Flooded gum</name>
    <dbReference type="NCBI Taxonomy" id="71139"/>
    <lineage>
        <taxon>Eukaryota</taxon>
        <taxon>Viridiplantae</taxon>
        <taxon>Streptophyta</taxon>
        <taxon>Embryophyta</taxon>
        <taxon>Tracheophyta</taxon>
        <taxon>Spermatophyta</taxon>
        <taxon>Magnoliopsida</taxon>
        <taxon>eudicotyledons</taxon>
        <taxon>Gunneridae</taxon>
        <taxon>Pentapetalae</taxon>
        <taxon>rosids</taxon>
        <taxon>malvids</taxon>
        <taxon>Myrtales</taxon>
        <taxon>Myrtaceae</taxon>
        <taxon>Myrtoideae</taxon>
        <taxon>Eucalypteae</taxon>
        <taxon>Eucalyptus</taxon>
    </lineage>
</organism>
<dbReference type="PROSITE" id="PS50015">
    <property type="entry name" value="SAP_B"/>
    <property type="match status" value="2"/>
</dbReference>
<evidence type="ECO:0000259" key="9">
    <source>
        <dbReference type="PROSITE" id="PS50015"/>
    </source>
</evidence>
<dbReference type="Pfam" id="PF00026">
    <property type="entry name" value="Asp"/>
    <property type="match status" value="1"/>
</dbReference>
<dbReference type="EMBL" id="KK198758">
    <property type="protein sequence ID" value="KCW66977.1"/>
    <property type="molecule type" value="Genomic_DNA"/>
</dbReference>
<dbReference type="PANTHER" id="PTHR47966:SF50">
    <property type="entry name" value="OS01G0631900 PROTEIN"/>
    <property type="match status" value="1"/>
</dbReference>
<feature type="domain" description="Saposin B-type" evidence="9">
    <location>
        <begin position="256"/>
        <end position="297"/>
    </location>
</feature>
<dbReference type="FunFam" id="2.40.70.10:FF:000002">
    <property type="entry name" value="Vacuolar aspartic proteinase"/>
    <property type="match status" value="1"/>
</dbReference>
<protein>
    <recommendedName>
        <fullName evidence="12">Peptidase A1 domain-containing protein</fullName>
    </recommendedName>
</protein>
<evidence type="ECO:0000256" key="1">
    <source>
        <dbReference type="ARBA" id="ARBA00007447"/>
    </source>
</evidence>
<evidence type="ECO:0000256" key="5">
    <source>
        <dbReference type="ARBA" id="ARBA00023145"/>
    </source>
</evidence>
<keyword evidence="3 8" id="KW-0064">Aspartyl protease</keyword>
<evidence type="ECO:0000256" key="7">
    <source>
        <dbReference type="ARBA" id="ARBA00023180"/>
    </source>
</evidence>
<feature type="domain" description="Peptidase A1" evidence="10">
    <location>
        <begin position="1"/>
        <end position="383"/>
    </location>
</feature>
<dbReference type="Pfam" id="PF05184">
    <property type="entry name" value="SapB_1"/>
    <property type="match status" value="1"/>
</dbReference>
<evidence type="ECO:0000256" key="3">
    <source>
        <dbReference type="ARBA" id="ARBA00022750"/>
    </source>
</evidence>
<dbReference type="InterPro" id="IPR021109">
    <property type="entry name" value="Peptidase_aspartic_dom_sf"/>
</dbReference>
<keyword evidence="6" id="KW-1015">Disulfide bond</keyword>
<dbReference type="InterPro" id="IPR001461">
    <property type="entry name" value="Aspartic_peptidase_A1"/>
</dbReference>
<accession>A0A059BL94</accession>